<keyword evidence="1" id="KW-0812">Transmembrane</keyword>
<evidence type="ECO:0000256" key="1">
    <source>
        <dbReference type="SAM" id="Phobius"/>
    </source>
</evidence>
<protein>
    <recommendedName>
        <fullName evidence="4">Oxaloacetate decarboxylase, gamma chain</fullName>
    </recommendedName>
</protein>
<dbReference type="Proteomes" id="UP001399917">
    <property type="component" value="Unassembled WGS sequence"/>
</dbReference>
<keyword evidence="3" id="KW-1185">Reference proteome</keyword>
<evidence type="ECO:0008006" key="4">
    <source>
        <dbReference type="Google" id="ProtNLM"/>
    </source>
</evidence>
<dbReference type="RefSeq" id="WP_344846014.1">
    <property type="nucleotide sequence ID" value="NZ_BAABDF010000007.1"/>
</dbReference>
<reference evidence="3" key="1">
    <citation type="journal article" date="2019" name="Int. J. Syst. Evol. Microbiol.">
        <title>The Global Catalogue of Microorganisms (GCM) 10K type strain sequencing project: providing services to taxonomists for standard genome sequencing and annotation.</title>
        <authorList>
            <consortium name="The Broad Institute Genomics Platform"/>
            <consortium name="The Broad Institute Genome Sequencing Center for Infectious Disease"/>
            <person name="Wu L."/>
            <person name="Ma J."/>
        </authorList>
    </citation>
    <scope>NUCLEOTIDE SEQUENCE [LARGE SCALE GENOMIC DNA]</scope>
    <source>
        <strain evidence="3">JCM 17190</strain>
    </source>
</reference>
<sequence length="84" mass="9378">MNTISQLFETFNAWLMSLGFEVHMSMLAVGLALIIFSVVALLVQRIFGAEKSVDHAALPKKSRPSRISAVRRADPFLSRLDKMT</sequence>
<keyword evidence="1" id="KW-1133">Transmembrane helix</keyword>
<comment type="caution">
    <text evidence="2">The sequence shown here is derived from an EMBL/GenBank/DDBJ whole genome shotgun (WGS) entry which is preliminary data.</text>
</comment>
<dbReference type="EMBL" id="BAABDF010000007">
    <property type="protein sequence ID" value="GAA3866233.1"/>
    <property type="molecule type" value="Genomic_DNA"/>
</dbReference>
<proteinExistence type="predicted"/>
<evidence type="ECO:0000313" key="3">
    <source>
        <dbReference type="Proteomes" id="UP001399917"/>
    </source>
</evidence>
<feature type="transmembrane region" description="Helical" evidence="1">
    <location>
        <begin position="22"/>
        <end position="43"/>
    </location>
</feature>
<organism evidence="2 3">
    <name type="scientific">Celeribacter arenosi</name>
    <dbReference type="NCBI Taxonomy" id="792649"/>
    <lineage>
        <taxon>Bacteria</taxon>
        <taxon>Pseudomonadati</taxon>
        <taxon>Pseudomonadota</taxon>
        <taxon>Alphaproteobacteria</taxon>
        <taxon>Rhodobacterales</taxon>
        <taxon>Roseobacteraceae</taxon>
        <taxon>Celeribacter</taxon>
    </lineage>
</organism>
<evidence type="ECO:0000313" key="2">
    <source>
        <dbReference type="EMBL" id="GAA3866233.1"/>
    </source>
</evidence>
<name>A0ABP7K712_9RHOB</name>
<keyword evidence="1" id="KW-0472">Membrane</keyword>
<accession>A0ABP7K712</accession>
<gene>
    <name evidence="2" type="ORF">GCM10022404_15510</name>
</gene>